<dbReference type="InterPro" id="IPR020821">
    <property type="entry name" value="ENPP1-3/EXOG-like_nuc-like"/>
</dbReference>
<dbReference type="PANTHER" id="PTHR43798">
    <property type="entry name" value="MONOACYLGLYCEROL LIPASE"/>
    <property type="match status" value="1"/>
</dbReference>
<proteinExistence type="predicted"/>
<dbReference type="InterPro" id="IPR044929">
    <property type="entry name" value="DNA/RNA_non-sp_Endonuclease_sf"/>
</dbReference>
<dbReference type="Gene3D" id="3.40.50.1820">
    <property type="entry name" value="alpha/beta hydrolase"/>
    <property type="match status" value="1"/>
</dbReference>
<gene>
    <name evidence="3" type="ORF">KILIM_076_00270</name>
</gene>
<dbReference type="RefSeq" id="WP_006594174.1">
    <property type="nucleotide sequence ID" value="NZ_BAHD01000076.1"/>
</dbReference>
<evidence type="ECO:0008006" key="5">
    <source>
        <dbReference type="Google" id="ProtNLM"/>
    </source>
</evidence>
<dbReference type="Pfam" id="PF01223">
    <property type="entry name" value="Endonuclease_NS"/>
    <property type="match status" value="1"/>
</dbReference>
<dbReference type="InterPro" id="IPR029058">
    <property type="entry name" value="AB_hydrolase_fold"/>
</dbReference>
<evidence type="ECO:0000313" key="3">
    <source>
        <dbReference type="EMBL" id="GAB97642.1"/>
    </source>
</evidence>
<dbReference type="InterPro" id="IPR044925">
    <property type="entry name" value="His-Me_finger_sf"/>
</dbReference>
<dbReference type="OrthoDB" id="104542at2"/>
<dbReference type="InterPro" id="IPR001604">
    <property type="entry name" value="Endo_G_ENPP1-like_dom"/>
</dbReference>
<keyword evidence="4" id="KW-1185">Reference proteome</keyword>
<dbReference type="PANTHER" id="PTHR43798:SF33">
    <property type="entry name" value="HYDROLASE, PUTATIVE (AFU_ORTHOLOGUE AFUA_2G14860)-RELATED"/>
    <property type="match status" value="1"/>
</dbReference>
<dbReference type="InterPro" id="IPR050266">
    <property type="entry name" value="AB_hydrolase_sf"/>
</dbReference>
<sequence>MFARYEEFAIDTGEVRITGRAGGQGSPLLLLHGHPQTHLIWHRIADDLALDHHVIAMDLRGYGHSSRPPGGGDHAAYSKRTMARDAIEVMRQFGHERFAVAAHDRGARVAARLVADHPDAVSAAILMDIAPTLDMYEGTTRDFATAYWHWFFLIQPEPLPELLIAGDPAAYIELLMGNRPAGLAPFPPEVLQAYVKAMTGPNAAHGMCEDYRAAATIDLEHDRADRAAGHRITTPLRVLWGRHGVVEQLFDPLTLWRAVADDVSGEALDCGHYLPEEAPGPVLAHIRDALDDGPTDPDVAAVPLRAPGPKGTGYDPAFLGLDLPAPTSAHDDAVLLDGSPWLPYQHFSVMLSSTRRLARQVAWTIDAATLQDLPRSGLRFRADPRIDEDLQVLDDVYAANRLDRGHLARRADLLWGTVAQARRANSDSFYFTNITPQMDTFNQSGKAGDWGLLENSLLEYVRQTPLPRVAVFGGPVLADDDPAYRGVAVPLSFWKVLAYRVEDALTCKAFLVTQSLAGLEPFGLDDQYLIHGLPLRELEERTGLGFADVLHDASRAPAGLRPTRSVVTDPFAIDWSR</sequence>
<protein>
    <recommendedName>
        <fullName evidence="5">Hydrolase</fullName>
    </recommendedName>
</protein>
<dbReference type="Gene3D" id="3.40.570.10">
    <property type="entry name" value="Extracellular Endonuclease, subunit A"/>
    <property type="match status" value="1"/>
</dbReference>
<comment type="caution">
    <text evidence="3">The sequence shown here is derived from an EMBL/GenBank/DDBJ whole genome shotgun (WGS) entry which is preliminary data.</text>
</comment>
<dbReference type="STRING" id="1184609.KILIM_076_00270"/>
<dbReference type="AlphaFoldDB" id="K6WZU6"/>
<evidence type="ECO:0000259" key="2">
    <source>
        <dbReference type="SMART" id="SM00892"/>
    </source>
</evidence>
<dbReference type="GO" id="GO:0016020">
    <property type="term" value="C:membrane"/>
    <property type="evidence" value="ECO:0007669"/>
    <property type="project" value="TreeGrafter"/>
</dbReference>
<evidence type="ECO:0000313" key="4">
    <source>
        <dbReference type="Proteomes" id="UP000008366"/>
    </source>
</evidence>
<feature type="domain" description="ENPP1-3/EXOG-like endonuclease/phosphodiesterase" evidence="1">
    <location>
        <begin position="344"/>
        <end position="553"/>
    </location>
</feature>
<dbReference type="SMART" id="SM00477">
    <property type="entry name" value="NUC"/>
    <property type="match status" value="1"/>
</dbReference>
<feature type="domain" description="DNA/RNA non-specific endonuclease/pyrophosphatase/phosphodiesterase" evidence="2">
    <location>
        <begin position="343"/>
        <end position="553"/>
    </location>
</feature>
<dbReference type="eggNOG" id="COG1864">
    <property type="taxonomic scope" value="Bacteria"/>
</dbReference>
<reference evidence="3 4" key="1">
    <citation type="submission" date="2012-08" db="EMBL/GenBank/DDBJ databases">
        <title>Whole genome shotgun sequence of Kineosphaera limosa NBRC 100340.</title>
        <authorList>
            <person name="Yoshida I."/>
            <person name="Isaki S."/>
            <person name="Hosoyama A."/>
            <person name="Tsuchikane K."/>
            <person name="Katsumata H."/>
            <person name="Ando Y."/>
            <person name="Ohji S."/>
            <person name="Hamada M."/>
            <person name="Tamura T."/>
            <person name="Yamazoe A."/>
            <person name="Yamazaki S."/>
            <person name="Fujita N."/>
        </authorList>
    </citation>
    <scope>NUCLEOTIDE SEQUENCE [LARGE SCALE GENOMIC DNA]</scope>
    <source>
        <strain evidence="3 4">NBRC 100340</strain>
    </source>
</reference>
<dbReference type="Pfam" id="PF00561">
    <property type="entry name" value="Abhydrolase_1"/>
    <property type="match status" value="1"/>
</dbReference>
<dbReference type="SUPFAM" id="SSF54060">
    <property type="entry name" value="His-Me finger endonucleases"/>
    <property type="match status" value="1"/>
</dbReference>
<dbReference type="GO" id="GO:0046872">
    <property type="term" value="F:metal ion binding"/>
    <property type="evidence" value="ECO:0007669"/>
    <property type="project" value="InterPro"/>
</dbReference>
<dbReference type="InterPro" id="IPR000073">
    <property type="entry name" value="AB_hydrolase_1"/>
</dbReference>
<organism evidence="3 4">
    <name type="scientific">Kineosphaera limosa NBRC 100340</name>
    <dbReference type="NCBI Taxonomy" id="1184609"/>
    <lineage>
        <taxon>Bacteria</taxon>
        <taxon>Bacillati</taxon>
        <taxon>Actinomycetota</taxon>
        <taxon>Actinomycetes</taxon>
        <taxon>Micrococcales</taxon>
        <taxon>Dermatophilaceae</taxon>
        <taxon>Kineosphaera</taxon>
    </lineage>
</organism>
<accession>K6WZU6</accession>
<dbReference type="SUPFAM" id="SSF53474">
    <property type="entry name" value="alpha/beta-Hydrolases"/>
    <property type="match status" value="1"/>
</dbReference>
<dbReference type="Proteomes" id="UP000008366">
    <property type="component" value="Unassembled WGS sequence"/>
</dbReference>
<name>K6WZU6_9MICO</name>
<evidence type="ECO:0000259" key="1">
    <source>
        <dbReference type="SMART" id="SM00477"/>
    </source>
</evidence>
<dbReference type="eggNOG" id="COG0596">
    <property type="taxonomic scope" value="Bacteria"/>
</dbReference>
<dbReference type="GO" id="GO:0003676">
    <property type="term" value="F:nucleic acid binding"/>
    <property type="evidence" value="ECO:0007669"/>
    <property type="project" value="InterPro"/>
</dbReference>
<dbReference type="SMART" id="SM00892">
    <property type="entry name" value="Endonuclease_NS"/>
    <property type="match status" value="1"/>
</dbReference>
<dbReference type="EMBL" id="BAHD01000076">
    <property type="protein sequence ID" value="GAB97642.1"/>
    <property type="molecule type" value="Genomic_DNA"/>
</dbReference>
<dbReference type="GO" id="GO:0016787">
    <property type="term" value="F:hydrolase activity"/>
    <property type="evidence" value="ECO:0007669"/>
    <property type="project" value="InterPro"/>
</dbReference>